<name>A0AAD6GNM2_9EURO</name>
<sequence>MSKYRSSNGHSENPSHTDGHPVYDFISQRHDQKLSALSLADTPLSAFSIKLNDYLKSVERLFSTAEPFILEGSPLSWTAIILFAGPRFNGTTKFSVGESKVELPVHDLELLRSGRPWRFLSPWPDRNDCETELQSCEVTLQELHDTRRDITELLEKVSLVEHSLRSHREKITQSSQNLIDQTPGVIPGLDVTQGRDLCQSLAKNNSGYDQRLVCLPKNDHCPNSDLTRSPFDGDSRDGTPMGNHSAGNGTITPPANGAGKRKRLHESDFIQSLSDILDEPANEKAMRWSEDGRSVWVGQESEFPPTILDQLSAKSYQNLIRRLYYHGFHKTRGAYHHDSFIRGQPSSIQPPGRRHPAHSNTEWYTLPQPPMHDESDPPLERHVEISFWSLERGEWNQSDCLLIDRSDPSPVERAARKYSCKGYSLYDVHLHSIRPGHCYRAASVDGSNAIFVISAHEEDQLAGAGGLGQVKQLVSMASKAVARTVGR</sequence>
<feature type="region of interest" description="Disordered" evidence="5">
    <location>
        <begin position="223"/>
        <end position="264"/>
    </location>
</feature>
<organism evidence="7 8">
    <name type="scientific">Penicillium hetheringtonii</name>
    <dbReference type="NCBI Taxonomy" id="911720"/>
    <lineage>
        <taxon>Eukaryota</taxon>
        <taxon>Fungi</taxon>
        <taxon>Dikarya</taxon>
        <taxon>Ascomycota</taxon>
        <taxon>Pezizomycotina</taxon>
        <taxon>Eurotiomycetes</taxon>
        <taxon>Eurotiomycetidae</taxon>
        <taxon>Eurotiales</taxon>
        <taxon>Aspergillaceae</taxon>
        <taxon>Penicillium</taxon>
    </lineage>
</organism>
<protein>
    <recommendedName>
        <fullName evidence="6">HSF-type DNA-binding domain-containing protein</fullName>
    </recommendedName>
</protein>
<dbReference type="SUPFAM" id="SSF46785">
    <property type="entry name" value="Winged helix' DNA-binding domain"/>
    <property type="match status" value="1"/>
</dbReference>
<evidence type="ECO:0000259" key="6">
    <source>
        <dbReference type="SMART" id="SM00415"/>
    </source>
</evidence>
<dbReference type="SMART" id="SM00415">
    <property type="entry name" value="HSF"/>
    <property type="match status" value="1"/>
</dbReference>
<dbReference type="GO" id="GO:0003700">
    <property type="term" value="F:DNA-binding transcription factor activity"/>
    <property type="evidence" value="ECO:0007669"/>
    <property type="project" value="InterPro"/>
</dbReference>
<comment type="caution">
    <text evidence="7">The sequence shown here is derived from an EMBL/GenBank/DDBJ whole genome shotgun (WGS) entry which is preliminary data.</text>
</comment>
<keyword evidence="8" id="KW-1185">Reference proteome</keyword>
<comment type="subcellular location">
    <subcellularLocation>
        <location evidence="1">Nucleus</location>
    </subcellularLocation>
</comment>
<proteinExistence type="inferred from homology"/>
<evidence type="ECO:0000313" key="8">
    <source>
        <dbReference type="Proteomes" id="UP001216150"/>
    </source>
</evidence>
<feature type="compositionally biased region" description="Basic and acidic residues" evidence="5">
    <location>
        <begin position="13"/>
        <end position="22"/>
    </location>
</feature>
<keyword evidence="3" id="KW-0539">Nucleus</keyword>
<evidence type="ECO:0000256" key="1">
    <source>
        <dbReference type="ARBA" id="ARBA00004123"/>
    </source>
</evidence>
<dbReference type="AlphaFoldDB" id="A0AAD6GNM2"/>
<dbReference type="EMBL" id="JAQJAC010000010">
    <property type="protein sequence ID" value="KAJ5568939.1"/>
    <property type="molecule type" value="Genomic_DNA"/>
</dbReference>
<accession>A0AAD6GNM2</accession>
<evidence type="ECO:0000256" key="2">
    <source>
        <dbReference type="ARBA" id="ARBA00023125"/>
    </source>
</evidence>
<feature type="domain" description="HSF-type DNA-binding" evidence="6">
    <location>
        <begin position="265"/>
        <end position="354"/>
    </location>
</feature>
<evidence type="ECO:0000256" key="4">
    <source>
        <dbReference type="RuleBase" id="RU004020"/>
    </source>
</evidence>
<gene>
    <name evidence="7" type="ORF">N7450_011425</name>
</gene>
<comment type="similarity">
    <text evidence="4">Belongs to the HSF family.</text>
</comment>
<dbReference type="InterPro" id="IPR036390">
    <property type="entry name" value="WH_DNA-bd_sf"/>
</dbReference>
<dbReference type="GO" id="GO:0005634">
    <property type="term" value="C:nucleus"/>
    <property type="evidence" value="ECO:0007669"/>
    <property type="project" value="UniProtKB-SubCell"/>
</dbReference>
<dbReference type="Proteomes" id="UP001216150">
    <property type="component" value="Unassembled WGS sequence"/>
</dbReference>
<dbReference type="Gene3D" id="1.10.10.10">
    <property type="entry name" value="Winged helix-like DNA-binding domain superfamily/Winged helix DNA-binding domain"/>
    <property type="match status" value="1"/>
</dbReference>
<keyword evidence="2" id="KW-0238">DNA-binding</keyword>
<evidence type="ECO:0000313" key="7">
    <source>
        <dbReference type="EMBL" id="KAJ5568939.1"/>
    </source>
</evidence>
<feature type="region of interest" description="Disordered" evidence="5">
    <location>
        <begin position="1"/>
        <end position="22"/>
    </location>
</feature>
<evidence type="ECO:0000256" key="5">
    <source>
        <dbReference type="SAM" id="MobiDB-lite"/>
    </source>
</evidence>
<dbReference type="InterPro" id="IPR000232">
    <property type="entry name" value="HSF_DNA-bd"/>
</dbReference>
<dbReference type="Pfam" id="PF00447">
    <property type="entry name" value="HSF_DNA-bind"/>
    <property type="match status" value="1"/>
</dbReference>
<feature type="region of interest" description="Disordered" evidence="5">
    <location>
        <begin position="342"/>
        <end position="377"/>
    </location>
</feature>
<feature type="compositionally biased region" description="Polar residues" evidence="5">
    <location>
        <begin position="1"/>
        <end position="12"/>
    </location>
</feature>
<evidence type="ECO:0000256" key="3">
    <source>
        <dbReference type="ARBA" id="ARBA00023242"/>
    </source>
</evidence>
<dbReference type="GO" id="GO:0043565">
    <property type="term" value="F:sequence-specific DNA binding"/>
    <property type="evidence" value="ECO:0007669"/>
    <property type="project" value="InterPro"/>
</dbReference>
<dbReference type="InterPro" id="IPR036388">
    <property type="entry name" value="WH-like_DNA-bd_sf"/>
</dbReference>
<reference evidence="7 8" key="1">
    <citation type="journal article" date="2023" name="IMA Fungus">
        <title>Comparative genomic study of the Penicillium genus elucidates a diverse pangenome and 15 lateral gene transfer events.</title>
        <authorList>
            <person name="Petersen C."/>
            <person name="Sorensen T."/>
            <person name="Nielsen M.R."/>
            <person name="Sondergaard T.E."/>
            <person name="Sorensen J.L."/>
            <person name="Fitzpatrick D.A."/>
            <person name="Frisvad J.C."/>
            <person name="Nielsen K.L."/>
        </authorList>
    </citation>
    <scope>NUCLEOTIDE SEQUENCE [LARGE SCALE GENOMIC DNA]</scope>
    <source>
        <strain evidence="7 8">IBT 29057</strain>
    </source>
</reference>